<evidence type="ECO:0000259" key="1">
    <source>
        <dbReference type="Pfam" id="PF13360"/>
    </source>
</evidence>
<protein>
    <recommendedName>
        <fullName evidence="1">Pyrrolo-quinoline quinone repeat domain-containing protein</fullName>
    </recommendedName>
</protein>
<dbReference type="Gene3D" id="2.40.128.630">
    <property type="match status" value="1"/>
</dbReference>
<reference evidence="2 3" key="1">
    <citation type="submission" date="2013-12" db="EMBL/GenBank/DDBJ databases">
        <title>Annotated genome of Streptomyces scopuliridis.</title>
        <authorList>
            <person name="Olson J.B."/>
        </authorList>
    </citation>
    <scope>NUCLEOTIDE SEQUENCE [LARGE SCALE GENOMIC DNA]</scope>
    <source>
        <strain evidence="2 3">RB72</strain>
    </source>
</reference>
<dbReference type="Proteomes" id="UP000245992">
    <property type="component" value="Unassembled WGS sequence"/>
</dbReference>
<dbReference type="PANTHER" id="PTHR34512">
    <property type="entry name" value="CELL SURFACE PROTEIN"/>
    <property type="match status" value="1"/>
</dbReference>
<name>A0A2T7SW07_9ACTN</name>
<dbReference type="EMBL" id="AZSP01000283">
    <property type="protein sequence ID" value="PVE07110.1"/>
    <property type="molecule type" value="Genomic_DNA"/>
</dbReference>
<proteinExistence type="predicted"/>
<dbReference type="Gene3D" id="2.130.10.10">
    <property type="entry name" value="YVTN repeat-like/Quinoprotein amine dehydrogenase"/>
    <property type="match status" value="1"/>
</dbReference>
<dbReference type="SUPFAM" id="SSF50998">
    <property type="entry name" value="Quinoprotein alcohol dehydrogenase-like"/>
    <property type="match status" value="1"/>
</dbReference>
<dbReference type="AlphaFoldDB" id="A0A2T7SW07"/>
<comment type="caution">
    <text evidence="2">The sequence shown here is derived from an EMBL/GenBank/DDBJ whole genome shotgun (WGS) entry which is preliminary data.</text>
</comment>
<dbReference type="InterPro" id="IPR011047">
    <property type="entry name" value="Quinoprotein_ADH-like_sf"/>
</dbReference>
<organism evidence="2 3">
    <name type="scientific">Streptomyces scopuliridis RB72</name>
    <dbReference type="NCBI Taxonomy" id="1440053"/>
    <lineage>
        <taxon>Bacteria</taxon>
        <taxon>Bacillati</taxon>
        <taxon>Actinomycetota</taxon>
        <taxon>Actinomycetes</taxon>
        <taxon>Kitasatosporales</taxon>
        <taxon>Streptomycetaceae</taxon>
        <taxon>Streptomyces</taxon>
    </lineage>
</organism>
<dbReference type="Pfam" id="PF13360">
    <property type="entry name" value="PQQ_2"/>
    <property type="match status" value="3"/>
</dbReference>
<evidence type="ECO:0000313" key="2">
    <source>
        <dbReference type="EMBL" id="PVE07110.1"/>
    </source>
</evidence>
<evidence type="ECO:0000313" key="3">
    <source>
        <dbReference type="Proteomes" id="UP000245992"/>
    </source>
</evidence>
<keyword evidence="3" id="KW-1185">Reference proteome</keyword>
<accession>A0A2T7SW07</accession>
<dbReference type="InterPro" id="IPR018391">
    <property type="entry name" value="PQQ_b-propeller_rpt"/>
</dbReference>
<feature type="domain" description="Pyrrolo-quinoline quinone repeat" evidence="1">
    <location>
        <begin position="30"/>
        <end position="194"/>
    </location>
</feature>
<feature type="domain" description="Pyrrolo-quinoline quinone repeat" evidence="1">
    <location>
        <begin position="218"/>
        <end position="288"/>
    </location>
</feature>
<sequence>MPSSVLMPNSLVLSGEWLYGADADLVVWLRDARTGHLRWRYSLERVEKGSEYYPQLIVAKGQVFVGGGFNDVTGELTALCAADGRRMWRHAFPESIHDITHFRDTVVAVTRTSVCGMSAVDGEVLWQTRIAPVRMGWEWMAPHGSALLMSSRSDGVLALEGSTGQEKWSLPNPEPTDYTENIEHHAAGGYIYAIGSRMVEAPIPQSDGSVVNGWKSIDGEVRTVSAATGHSQWTRTLPPLGSSLANGSFLYLVSGDLLLALHSHSGATAWSVPLQGPEVHLMVHDGLLLVILPVPDKGDRYPILGLDPKTGEERWRLGMEHPTHPPTAGPPGMALLTTIHQSAKLIAVDTSVGEVIWSTPVKKDVALIAGGDLVYTYDGHIAAYDISTGNSLSG</sequence>
<dbReference type="InterPro" id="IPR015943">
    <property type="entry name" value="WD40/YVTN_repeat-like_dom_sf"/>
</dbReference>
<feature type="domain" description="Pyrrolo-quinoline quinone repeat" evidence="1">
    <location>
        <begin position="305"/>
        <end position="390"/>
    </location>
</feature>
<dbReference type="PANTHER" id="PTHR34512:SF30">
    <property type="entry name" value="OUTER MEMBRANE PROTEIN ASSEMBLY FACTOR BAMB"/>
    <property type="match status" value="1"/>
</dbReference>
<dbReference type="RefSeq" id="WP_030353403.1">
    <property type="nucleotide sequence ID" value="NZ_AZSP01000283.1"/>
</dbReference>
<dbReference type="SMART" id="SM00564">
    <property type="entry name" value="PQQ"/>
    <property type="match status" value="6"/>
</dbReference>
<dbReference type="InterPro" id="IPR002372">
    <property type="entry name" value="PQQ_rpt_dom"/>
</dbReference>
<gene>
    <name evidence="2" type="ORF">Y717_25675</name>
</gene>